<dbReference type="AlphaFoldDB" id="A0A0P0W127"/>
<dbReference type="InParanoid" id="A0A0P0W127"/>
<protein>
    <submittedName>
        <fullName evidence="2">Os03g0661850 protein</fullName>
    </submittedName>
</protein>
<organism evidence="2 3">
    <name type="scientific">Oryza sativa subsp. japonica</name>
    <name type="common">Rice</name>
    <dbReference type="NCBI Taxonomy" id="39947"/>
    <lineage>
        <taxon>Eukaryota</taxon>
        <taxon>Viridiplantae</taxon>
        <taxon>Streptophyta</taxon>
        <taxon>Embryophyta</taxon>
        <taxon>Tracheophyta</taxon>
        <taxon>Spermatophyta</taxon>
        <taxon>Magnoliopsida</taxon>
        <taxon>Liliopsida</taxon>
        <taxon>Poales</taxon>
        <taxon>Poaceae</taxon>
        <taxon>BOP clade</taxon>
        <taxon>Oryzoideae</taxon>
        <taxon>Oryzeae</taxon>
        <taxon>Oryzinae</taxon>
        <taxon>Oryza</taxon>
        <taxon>Oryza sativa</taxon>
    </lineage>
</organism>
<sequence length="113" mass="11667">MGGDKGRVAGGSGGSAEGELRAAVGALAGRQWWRGKQGRRRVRAGTKVEASAEREARTAAGRRGTRMAASMGGDKGRATEHPRLTPPLTTLGSLTSKTRTASTLTLSLSSMMA</sequence>
<feature type="compositionally biased region" description="Basic and acidic residues" evidence="1">
    <location>
        <begin position="74"/>
        <end position="83"/>
    </location>
</feature>
<dbReference type="PaxDb" id="39947-A0A0P0W127"/>
<evidence type="ECO:0000313" key="2">
    <source>
        <dbReference type="EMBL" id="BAS85607.1"/>
    </source>
</evidence>
<evidence type="ECO:0000256" key="1">
    <source>
        <dbReference type="SAM" id="MobiDB-lite"/>
    </source>
</evidence>
<dbReference type="EMBL" id="AP014959">
    <property type="protein sequence ID" value="BAS85607.1"/>
    <property type="molecule type" value="Genomic_DNA"/>
</dbReference>
<reference evidence="2 3" key="3">
    <citation type="journal article" date="2013" name="Rice">
        <title>Improvement of the Oryza sativa Nipponbare reference genome using next generation sequence and optical map data.</title>
        <authorList>
            <person name="Kawahara Y."/>
            <person name="de la Bastide M."/>
            <person name="Hamilton J.P."/>
            <person name="Kanamori H."/>
            <person name="McCombie W.R."/>
            <person name="Ouyang S."/>
            <person name="Schwartz D.C."/>
            <person name="Tanaka T."/>
            <person name="Wu J."/>
            <person name="Zhou S."/>
            <person name="Childs K.L."/>
            <person name="Davidson R.M."/>
            <person name="Lin H."/>
            <person name="Quesada-Ocampo L."/>
            <person name="Vaillancourt B."/>
            <person name="Sakai H."/>
            <person name="Lee S.S."/>
            <person name="Kim J."/>
            <person name="Numa H."/>
            <person name="Itoh T."/>
            <person name="Buell C.R."/>
            <person name="Matsumoto T."/>
        </authorList>
    </citation>
    <scope>NUCLEOTIDE SEQUENCE [LARGE SCALE GENOMIC DNA]</scope>
    <source>
        <strain evidence="3">cv. Nipponbare</strain>
    </source>
</reference>
<accession>A0A0P0W127</accession>
<dbReference type="Proteomes" id="UP000059680">
    <property type="component" value="Chromosome 3"/>
</dbReference>
<gene>
    <name evidence="2" type="ordered locus">Os03g0661850</name>
    <name evidence="2" type="ORF">OSNPB_030661850</name>
</gene>
<reference evidence="2 3" key="2">
    <citation type="journal article" date="2013" name="Plant Cell Physiol.">
        <title>Rice Annotation Project Database (RAP-DB): an integrative and interactive database for rice genomics.</title>
        <authorList>
            <person name="Sakai H."/>
            <person name="Lee S.S."/>
            <person name="Tanaka T."/>
            <person name="Numa H."/>
            <person name="Kim J."/>
            <person name="Kawahara Y."/>
            <person name="Wakimoto H."/>
            <person name="Yang C.C."/>
            <person name="Iwamoto M."/>
            <person name="Abe T."/>
            <person name="Yamada Y."/>
            <person name="Muto A."/>
            <person name="Inokuchi H."/>
            <person name="Ikemura T."/>
            <person name="Matsumoto T."/>
            <person name="Sasaki T."/>
            <person name="Itoh T."/>
        </authorList>
    </citation>
    <scope>NUCLEOTIDE SEQUENCE [LARGE SCALE GENOMIC DNA]</scope>
    <source>
        <strain evidence="3">cv. Nipponbare</strain>
    </source>
</reference>
<feature type="region of interest" description="Disordered" evidence="1">
    <location>
        <begin position="38"/>
        <end position="93"/>
    </location>
</feature>
<proteinExistence type="predicted"/>
<evidence type="ECO:0000313" key="3">
    <source>
        <dbReference type="Proteomes" id="UP000059680"/>
    </source>
</evidence>
<keyword evidence="3" id="KW-1185">Reference proteome</keyword>
<feature type="compositionally biased region" description="Low complexity" evidence="1">
    <location>
        <begin position="58"/>
        <end position="72"/>
    </location>
</feature>
<dbReference type="FunCoup" id="A0A0P0W127">
    <property type="interactions" value="200"/>
</dbReference>
<reference evidence="3" key="1">
    <citation type="journal article" date="2005" name="Nature">
        <title>The map-based sequence of the rice genome.</title>
        <authorList>
            <consortium name="International rice genome sequencing project (IRGSP)"/>
            <person name="Matsumoto T."/>
            <person name="Wu J."/>
            <person name="Kanamori H."/>
            <person name="Katayose Y."/>
            <person name="Fujisawa M."/>
            <person name="Namiki N."/>
            <person name="Mizuno H."/>
            <person name="Yamamoto K."/>
            <person name="Antonio B.A."/>
            <person name="Baba T."/>
            <person name="Sakata K."/>
            <person name="Nagamura Y."/>
            <person name="Aoki H."/>
            <person name="Arikawa K."/>
            <person name="Arita K."/>
            <person name="Bito T."/>
            <person name="Chiden Y."/>
            <person name="Fujitsuka N."/>
            <person name="Fukunaka R."/>
            <person name="Hamada M."/>
            <person name="Harada C."/>
            <person name="Hayashi A."/>
            <person name="Hijishita S."/>
            <person name="Honda M."/>
            <person name="Hosokawa S."/>
            <person name="Ichikawa Y."/>
            <person name="Idonuma A."/>
            <person name="Iijima M."/>
            <person name="Ikeda M."/>
            <person name="Ikeno M."/>
            <person name="Ito K."/>
            <person name="Ito S."/>
            <person name="Ito T."/>
            <person name="Ito Y."/>
            <person name="Ito Y."/>
            <person name="Iwabuchi A."/>
            <person name="Kamiya K."/>
            <person name="Karasawa W."/>
            <person name="Kurita K."/>
            <person name="Katagiri S."/>
            <person name="Kikuta A."/>
            <person name="Kobayashi H."/>
            <person name="Kobayashi N."/>
            <person name="Machita K."/>
            <person name="Maehara T."/>
            <person name="Masukawa M."/>
            <person name="Mizubayashi T."/>
            <person name="Mukai Y."/>
            <person name="Nagasaki H."/>
            <person name="Nagata Y."/>
            <person name="Naito S."/>
            <person name="Nakashima M."/>
            <person name="Nakama Y."/>
            <person name="Nakamichi Y."/>
            <person name="Nakamura M."/>
            <person name="Meguro A."/>
            <person name="Negishi M."/>
            <person name="Ohta I."/>
            <person name="Ohta T."/>
            <person name="Okamoto M."/>
            <person name="Ono N."/>
            <person name="Saji S."/>
            <person name="Sakaguchi M."/>
            <person name="Sakai K."/>
            <person name="Shibata M."/>
            <person name="Shimokawa T."/>
            <person name="Song J."/>
            <person name="Takazaki Y."/>
            <person name="Terasawa K."/>
            <person name="Tsugane M."/>
            <person name="Tsuji K."/>
            <person name="Ueda S."/>
            <person name="Waki K."/>
            <person name="Yamagata H."/>
            <person name="Yamamoto M."/>
            <person name="Yamamoto S."/>
            <person name="Yamane H."/>
            <person name="Yoshiki S."/>
            <person name="Yoshihara R."/>
            <person name="Yukawa K."/>
            <person name="Zhong H."/>
            <person name="Yano M."/>
            <person name="Yuan Q."/>
            <person name="Ouyang S."/>
            <person name="Liu J."/>
            <person name="Jones K.M."/>
            <person name="Gansberger K."/>
            <person name="Moffat K."/>
            <person name="Hill J."/>
            <person name="Bera J."/>
            <person name="Fadrosh D."/>
            <person name="Jin S."/>
            <person name="Johri S."/>
            <person name="Kim M."/>
            <person name="Overton L."/>
            <person name="Reardon M."/>
            <person name="Tsitrin T."/>
            <person name="Vuong H."/>
            <person name="Weaver B."/>
            <person name="Ciecko A."/>
            <person name="Tallon L."/>
            <person name="Jackson J."/>
            <person name="Pai G."/>
            <person name="Aken S.V."/>
            <person name="Utterback T."/>
            <person name="Reidmuller S."/>
            <person name="Feldblyum T."/>
            <person name="Hsiao J."/>
            <person name="Zismann V."/>
            <person name="Iobst S."/>
            <person name="de Vazeille A.R."/>
            <person name="Buell C.R."/>
            <person name="Ying K."/>
            <person name="Li Y."/>
            <person name="Lu T."/>
            <person name="Huang Y."/>
            <person name="Zhao Q."/>
            <person name="Feng Q."/>
            <person name="Zhang L."/>
            <person name="Zhu J."/>
            <person name="Weng Q."/>
            <person name="Mu J."/>
            <person name="Lu Y."/>
            <person name="Fan D."/>
            <person name="Liu Y."/>
            <person name="Guan J."/>
            <person name="Zhang Y."/>
            <person name="Yu S."/>
            <person name="Liu X."/>
            <person name="Zhang Y."/>
            <person name="Hong G."/>
            <person name="Han B."/>
            <person name="Choisne N."/>
            <person name="Demange N."/>
            <person name="Orjeda G."/>
            <person name="Samain S."/>
            <person name="Cattolico L."/>
            <person name="Pelletier E."/>
            <person name="Couloux A."/>
            <person name="Segurens B."/>
            <person name="Wincker P."/>
            <person name="D'Hont A."/>
            <person name="Scarpelli C."/>
            <person name="Weissenbach J."/>
            <person name="Salanoubat M."/>
            <person name="Quetier F."/>
            <person name="Yu Y."/>
            <person name="Kim H.R."/>
            <person name="Rambo T."/>
            <person name="Currie J."/>
            <person name="Collura K."/>
            <person name="Luo M."/>
            <person name="Yang T."/>
            <person name="Ammiraju J.S.S."/>
            <person name="Engler F."/>
            <person name="Soderlund C."/>
            <person name="Wing R.A."/>
            <person name="Palmer L.E."/>
            <person name="de la Bastide M."/>
            <person name="Spiegel L."/>
            <person name="Nascimento L."/>
            <person name="Zutavern T."/>
            <person name="O'Shaughnessy A."/>
            <person name="Dike S."/>
            <person name="Dedhia N."/>
            <person name="Preston R."/>
            <person name="Balija V."/>
            <person name="McCombie W.R."/>
            <person name="Chow T."/>
            <person name="Chen H."/>
            <person name="Chung M."/>
            <person name="Chen C."/>
            <person name="Shaw J."/>
            <person name="Wu H."/>
            <person name="Hsiao K."/>
            <person name="Chao Y."/>
            <person name="Chu M."/>
            <person name="Cheng C."/>
            <person name="Hour A."/>
            <person name="Lee P."/>
            <person name="Lin S."/>
            <person name="Lin Y."/>
            <person name="Liou J."/>
            <person name="Liu S."/>
            <person name="Hsing Y."/>
            <person name="Raghuvanshi S."/>
            <person name="Mohanty A."/>
            <person name="Bharti A.K."/>
            <person name="Gaur A."/>
            <person name="Gupta V."/>
            <person name="Kumar D."/>
            <person name="Ravi V."/>
            <person name="Vij S."/>
            <person name="Kapur A."/>
            <person name="Khurana P."/>
            <person name="Khurana P."/>
            <person name="Khurana J.P."/>
            <person name="Tyagi A.K."/>
            <person name="Gaikwad K."/>
            <person name="Singh A."/>
            <person name="Dalal V."/>
            <person name="Srivastava S."/>
            <person name="Dixit A."/>
            <person name="Pal A.K."/>
            <person name="Ghazi I.A."/>
            <person name="Yadav M."/>
            <person name="Pandit A."/>
            <person name="Bhargava A."/>
            <person name="Sureshbabu K."/>
            <person name="Batra K."/>
            <person name="Sharma T.R."/>
            <person name="Mohapatra T."/>
            <person name="Singh N.K."/>
            <person name="Messing J."/>
            <person name="Nelson A.B."/>
            <person name="Fuks G."/>
            <person name="Kavchok S."/>
            <person name="Keizer G."/>
            <person name="Linton E."/>
            <person name="Llaca V."/>
            <person name="Song R."/>
            <person name="Tanyolac B."/>
            <person name="Young S."/>
            <person name="Ho-Il K."/>
            <person name="Hahn J.H."/>
            <person name="Sangsakoo G."/>
            <person name="Vanavichit A."/>
            <person name="de Mattos Luiz.A.T."/>
            <person name="Zimmer P.D."/>
            <person name="Malone G."/>
            <person name="Dellagostin O."/>
            <person name="de Oliveira A.C."/>
            <person name="Bevan M."/>
            <person name="Bancroft I."/>
            <person name="Minx P."/>
            <person name="Cordum H."/>
            <person name="Wilson R."/>
            <person name="Cheng Z."/>
            <person name="Jin W."/>
            <person name="Jiang J."/>
            <person name="Leong S.A."/>
            <person name="Iwama H."/>
            <person name="Gojobori T."/>
            <person name="Itoh T."/>
            <person name="Niimura Y."/>
            <person name="Fujii Y."/>
            <person name="Habara T."/>
            <person name="Sakai H."/>
            <person name="Sato Y."/>
            <person name="Wilson G."/>
            <person name="Kumar K."/>
            <person name="McCouch S."/>
            <person name="Juretic N."/>
            <person name="Hoen D."/>
            <person name="Wright S."/>
            <person name="Bruskiewich R."/>
            <person name="Bureau T."/>
            <person name="Miyao A."/>
            <person name="Hirochika H."/>
            <person name="Nishikawa T."/>
            <person name="Kadowaki K."/>
            <person name="Sugiura M."/>
            <person name="Burr B."/>
            <person name="Sasaki T."/>
        </authorList>
    </citation>
    <scope>NUCLEOTIDE SEQUENCE [LARGE SCALE GENOMIC DNA]</scope>
    <source>
        <strain evidence="3">cv. Nipponbare</strain>
    </source>
</reference>
<name>A0A0P0W127_ORYSJ</name>